<dbReference type="Proteomes" id="UP000266669">
    <property type="component" value="Unassembled WGS sequence"/>
</dbReference>
<evidence type="ECO:0000313" key="3">
    <source>
        <dbReference type="EMBL" id="TGM08332.1"/>
    </source>
</evidence>
<evidence type="ECO:0000313" key="4">
    <source>
        <dbReference type="Proteomes" id="UP000266669"/>
    </source>
</evidence>
<protein>
    <recommendedName>
        <fullName evidence="6">Lipocalin-like domain-containing protein</fullName>
    </recommendedName>
</protein>
<dbReference type="RefSeq" id="WP_118982512.1">
    <property type="nucleotide sequence ID" value="NZ_QHCS01000003.1"/>
</dbReference>
<dbReference type="AlphaFoldDB" id="A0A4R9L2M1"/>
<feature type="signal peptide" evidence="1">
    <location>
        <begin position="1"/>
        <end position="20"/>
    </location>
</feature>
<reference evidence="4" key="1">
    <citation type="submission" date="2018-05" db="EMBL/GenBank/DDBJ databases">
        <title>Leptospira yasudae sp. nov. and Leptospira stimsonii sp. nov., two pathogenic species of the genus Leptospira isolated from environmental sources.</title>
        <authorList>
            <person name="Casanovas-Massana A."/>
            <person name="Hamond C."/>
            <person name="Santos L.A."/>
            <person name="Hacker K.P."/>
            <person name="Balassiano I."/>
            <person name="Medeiros M.A."/>
            <person name="Reis M.G."/>
            <person name="Ko A.I."/>
            <person name="Wunder E.A."/>
        </authorList>
    </citation>
    <scope>NUCLEOTIDE SEQUENCE [LARGE SCALE GENOMIC DNA]</scope>
    <source>
        <strain evidence="4">AMB6-RJ</strain>
    </source>
</reference>
<evidence type="ECO:0000313" key="5">
    <source>
        <dbReference type="Proteomes" id="UP000297422"/>
    </source>
</evidence>
<dbReference type="EMBL" id="RQGT01000136">
    <property type="protein sequence ID" value="TGM08332.1"/>
    <property type="molecule type" value="Genomic_DNA"/>
</dbReference>
<dbReference type="EMBL" id="QHCS01000003">
    <property type="protein sequence ID" value="RHX85235.1"/>
    <property type="molecule type" value="Genomic_DNA"/>
</dbReference>
<sequence>MKRVAFLIFLFFVQCGPAFLPEPTKEKVTRKDLAGSWKYFADYRKTRIVLDLKANGTFTQTIERSSDSKPQIQKGRWDINGSDLKIKVLKPNRENPFDPWVLDWAHWWIVESSREGFNFAISGAADDSDPDNCFEFERIL</sequence>
<organism evidence="2 4">
    <name type="scientific">Leptospira stimsonii</name>
    <dbReference type="NCBI Taxonomy" id="2202203"/>
    <lineage>
        <taxon>Bacteria</taxon>
        <taxon>Pseudomonadati</taxon>
        <taxon>Spirochaetota</taxon>
        <taxon>Spirochaetia</taxon>
        <taxon>Leptospirales</taxon>
        <taxon>Leptospiraceae</taxon>
        <taxon>Leptospira</taxon>
    </lineage>
</organism>
<accession>A0A4R9L2M1</accession>
<gene>
    <name evidence="2" type="ORF">DLM78_14020</name>
    <name evidence="3" type="ORF">EHQ90_22800</name>
</gene>
<comment type="caution">
    <text evidence="2">The sequence shown here is derived from an EMBL/GenBank/DDBJ whole genome shotgun (WGS) entry which is preliminary data.</text>
</comment>
<keyword evidence="1" id="KW-0732">Signal</keyword>
<keyword evidence="5" id="KW-1185">Reference proteome</keyword>
<reference evidence="2" key="4">
    <citation type="journal article" date="2020" name="Int. J. Syst. Evol. Microbiol.">
        <title>Leptospira yasudae sp. nov. and Leptospira stimsonii sp. nov., two new species of the pathogenic group isolated from environmental sources.</title>
        <authorList>
            <person name="Casanovas-Massana A."/>
            <person name="Hamond C."/>
            <person name="Santos L.A."/>
            <person name="de Oliveira D."/>
            <person name="Hacker K.P."/>
            <person name="Balassiano I."/>
            <person name="Costa F."/>
            <person name="Medeiros M.A."/>
            <person name="Reis M.G."/>
            <person name="Ko A.I."/>
            <person name="Wunder E.A."/>
        </authorList>
    </citation>
    <scope>NUCLEOTIDE SEQUENCE</scope>
    <source>
        <strain evidence="2">AMB6-RJ</strain>
    </source>
</reference>
<proteinExistence type="predicted"/>
<evidence type="ECO:0008006" key="6">
    <source>
        <dbReference type="Google" id="ProtNLM"/>
    </source>
</evidence>
<feature type="chain" id="PRO_5043195511" description="Lipocalin-like domain-containing protein" evidence="1">
    <location>
        <begin position="21"/>
        <end position="140"/>
    </location>
</feature>
<name>A0A4R9L2M1_9LEPT</name>
<reference evidence="3" key="2">
    <citation type="submission" date="2018-10" db="EMBL/GenBank/DDBJ databases">
        <authorList>
            <person name="Vincent A.T."/>
            <person name="Schiettekatte O."/>
            <person name="Bourhy P."/>
            <person name="Veyrier F.J."/>
            <person name="Picardeau M."/>
        </authorList>
    </citation>
    <scope>NUCLEOTIDE SEQUENCE</scope>
    <source>
        <strain evidence="3">201702407</strain>
    </source>
</reference>
<reference evidence="5" key="3">
    <citation type="journal article" date="2019" name="PLoS Negl. Trop. Dis.">
        <title>Revisiting the worldwide diversity of Leptospira species in the environment.</title>
        <authorList>
            <person name="Vincent A.T."/>
            <person name="Schiettekatte O."/>
            <person name="Bourhy P."/>
            <person name="Veyrier F.J."/>
            <person name="Picardeau M."/>
        </authorList>
    </citation>
    <scope>NUCLEOTIDE SEQUENCE [LARGE SCALE GENOMIC DNA]</scope>
    <source>
        <strain evidence="5">201702407</strain>
    </source>
</reference>
<evidence type="ECO:0000313" key="2">
    <source>
        <dbReference type="EMBL" id="RHX85235.1"/>
    </source>
</evidence>
<dbReference type="Proteomes" id="UP000297422">
    <property type="component" value="Unassembled WGS sequence"/>
</dbReference>
<evidence type="ECO:0000256" key="1">
    <source>
        <dbReference type="SAM" id="SignalP"/>
    </source>
</evidence>